<dbReference type="InterPro" id="IPR004776">
    <property type="entry name" value="Mem_transp_PIN-like"/>
</dbReference>
<evidence type="ECO:0000256" key="6">
    <source>
        <dbReference type="ARBA" id="ARBA00023136"/>
    </source>
</evidence>
<dbReference type="PANTHER" id="PTHR36838">
    <property type="entry name" value="AUXIN EFFLUX CARRIER FAMILY PROTEIN"/>
    <property type="match status" value="1"/>
</dbReference>
<dbReference type="PANTHER" id="PTHR36838:SF3">
    <property type="entry name" value="TRANSPORTER AUXIN EFFLUX CARRIER EC FAMILY"/>
    <property type="match status" value="1"/>
</dbReference>
<feature type="transmembrane region" description="Helical" evidence="7">
    <location>
        <begin position="92"/>
        <end position="117"/>
    </location>
</feature>
<feature type="transmembrane region" description="Helical" evidence="7">
    <location>
        <begin position="255"/>
        <end position="273"/>
    </location>
</feature>
<protein>
    <recommendedName>
        <fullName evidence="10">AEC family transporter</fullName>
    </recommendedName>
</protein>
<dbReference type="EMBL" id="FOSQ01000008">
    <property type="protein sequence ID" value="SFK82225.1"/>
    <property type="molecule type" value="Genomic_DNA"/>
</dbReference>
<proteinExistence type="predicted"/>
<feature type="transmembrane region" description="Helical" evidence="7">
    <location>
        <begin position="123"/>
        <end position="143"/>
    </location>
</feature>
<dbReference type="STRING" id="1123062.SAMN02745775_1088"/>
<dbReference type="Pfam" id="PF03547">
    <property type="entry name" value="Mem_trans"/>
    <property type="match status" value="1"/>
</dbReference>
<dbReference type="Proteomes" id="UP000199473">
    <property type="component" value="Unassembled WGS sequence"/>
</dbReference>
<evidence type="ECO:0000313" key="9">
    <source>
        <dbReference type="Proteomes" id="UP000199473"/>
    </source>
</evidence>
<feature type="transmembrane region" description="Helical" evidence="7">
    <location>
        <begin position="34"/>
        <end position="53"/>
    </location>
</feature>
<dbReference type="RefSeq" id="WP_092961472.1">
    <property type="nucleotide sequence ID" value="NZ_FOSQ01000008.1"/>
</dbReference>
<comment type="subcellular location">
    <subcellularLocation>
        <location evidence="1">Membrane</location>
        <topology evidence="1">Multi-pass membrane protein</topology>
    </subcellularLocation>
</comment>
<evidence type="ECO:0000256" key="1">
    <source>
        <dbReference type="ARBA" id="ARBA00004141"/>
    </source>
</evidence>
<dbReference type="AlphaFoldDB" id="A0A1I4CMU1"/>
<keyword evidence="5 7" id="KW-1133">Transmembrane helix</keyword>
<gene>
    <name evidence="8" type="ORF">SAMN02745775_1088</name>
</gene>
<evidence type="ECO:0008006" key="10">
    <source>
        <dbReference type="Google" id="ProtNLM"/>
    </source>
</evidence>
<sequence>MGGVVEVVLPVFALIGLGFIAGRRALLPRAAFDGMSAFVFGLAAPSLIFLGGTRPHDSAGGAAAALLAGGVLVFFAATWAGRRFFRMGLSEAALFALACVFGNSLMMGVPIIVAAYGQAGVPPMLGILAFQTMVLLGLATIVTEMGLNEQAPWRRVLVTTARGVARNPVVMAVVAALAWTMLGLTMPGPMQRTLELLGASTPAVALFCLGGGLSAISGRAMWQETLTIITVKLVALPGLVWLIAIAMGITPIETAVAVTMSALPTGANAFIFARRYTIGMDRSGAAVVITTALSVLTLSALIGHFRGVLP</sequence>
<evidence type="ECO:0000256" key="7">
    <source>
        <dbReference type="SAM" id="Phobius"/>
    </source>
</evidence>
<dbReference type="OrthoDB" id="9810457at2"/>
<feature type="transmembrane region" description="Helical" evidence="7">
    <location>
        <begin position="228"/>
        <end position="249"/>
    </location>
</feature>
<feature type="transmembrane region" description="Helical" evidence="7">
    <location>
        <begin position="6"/>
        <end position="22"/>
    </location>
</feature>
<evidence type="ECO:0000256" key="3">
    <source>
        <dbReference type="ARBA" id="ARBA00022475"/>
    </source>
</evidence>
<keyword evidence="6 7" id="KW-0472">Membrane</keyword>
<accession>A0A1I4CMU1</accession>
<keyword evidence="3" id="KW-1003">Cell membrane</keyword>
<evidence type="ECO:0000313" key="8">
    <source>
        <dbReference type="EMBL" id="SFK82225.1"/>
    </source>
</evidence>
<feature type="transmembrane region" description="Helical" evidence="7">
    <location>
        <begin position="164"/>
        <end position="184"/>
    </location>
</feature>
<organism evidence="8 9">
    <name type="scientific">Falsiroseomonas stagni DSM 19981</name>
    <dbReference type="NCBI Taxonomy" id="1123062"/>
    <lineage>
        <taxon>Bacteria</taxon>
        <taxon>Pseudomonadati</taxon>
        <taxon>Pseudomonadota</taxon>
        <taxon>Alphaproteobacteria</taxon>
        <taxon>Acetobacterales</taxon>
        <taxon>Roseomonadaceae</taxon>
        <taxon>Falsiroseomonas</taxon>
    </lineage>
</organism>
<feature type="transmembrane region" description="Helical" evidence="7">
    <location>
        <begin position="59"/>
        <end position="80"/>
    </location>
</feature>
<reference evidence="8 9" key="1">
    <citation type="submission" date="2016-10" db="EMBL/GenBank/DDBJ databases">
        <authorList>
            <person name="de Groot N.N."/>
        </authorList>
    </citation>
    <scope>NUCLEOTIDE SEQUENCE [LARGE SCALE GENOMIC DNA]</scope>
    <source>
        <strain evidence="8 9">DSM 19981</strain>
    </source>
</reference>
<dbReference type="GO" id="GO:0016020">
    <property type="term" value="C:membrane"/>
    <property type="evidence" value="ECO:0007669"/>
    <property type="project" value="UniProtKB-SubCell"/>
</dbReference>
<evidence type="ECO:0000256" key="5">
    <source>
        <dbReference type="ARBA" id="ARBA00022989"/>
    </source>
</evidence>
<feature type="transmembrane region" description="Helical" evidence="7">
    <location>
        <begin position="196"/>
        <end position="216"/>
    </location>
</feature>
<name>A0A1I4CMU1_9PROT</name>
<keyword evidence="9" id="KW-1185">Reference proteome</keyword>
<keyword evidence="2" id="KW-0813">Transport</keyword>
<evidence type="ECO:0000256" key="4">
    <source>
        <dbReference type="ARBA" id="ARBA00022692"/>
    </source>
</evidence>
<dbReference type="GO" id="GO:0055085">
    <property type="term" value="P:transmembrane transport"/>
    <property type="evidence" value="ECO:0007669"/>
    <property type="project" value="InterPro"/>
</dbReference>
<evidence type="ECO:0000256" key="2">
    <source>
        <dbReference type="ARBA" id="ARBA00022448"/>
    </source>
</evidence>
<feature type="transmembrane region" description="Helical" evidence="7">
    <location>
        <begin position="285"/>
        <end position="305"/>
    </location>
</feature>
<keyword evidence="4 7" id="KW-0812">Transmembrane</keyword>